<keyword evidence="2" id="KW-0238">DNA-binding</keyword>
<evidence type="ECO:0000259" key="6">
    <source>
        <dbReference type="PROSITE" id="PS51736"/>
    </source>
</evidence>
<dbReference type="EMBL" id="CP036271">
    <property type="protein sequence ID" value="QDT54476.1"/>
    <property type="molecule type" value="Genomic_DNA"/>
</dbReference>
<organism evidence="7 9">
    <name type="scientific">Caulifigura coniformis</name>
    <dbReference type="NCBI Taxonomy" id="2527983"/>
    <lineage>
        <taxon>Bacteria</taxon>
        <taxon>Pseudomonadati</taxon>
        <taxon>Planctomycetota</taxon>
        <taxon>Planctomycetia</taxon>
        <taxon>Planctomycetales</taxon>
        <taxon>Planctomycetaceae</taxon>
        <taxon>Caulifigura</taxon>
    </lineage>
</organism>
<dbReference type="KEGG" id="ccos:Pan44_02540"/>
<evidence type="ECO:0000313" key="7">
    <source>
        <dbReference type="EMBL" id="QDT52245.1"/>
    </source>
</evidence>
<sequence length="203" mass="23235">MSKIAVYVRVSTFDQEKGIESQKTVLREYLEAHGMGEARWYTDRMSGATTKRPEFEKLQKEVFSGRVKCIVCWKLDRISRSLKDGINVLTDWIEKDVRVVAVAQQLDFSGTVGQLIATVFFALAQMERENLRENTKRGMYDARLRGARIGKRPSLFAKDIVPLLEKGMSLSGAAKHLKKSRQAVYDCLKREQIDLSIYTSHQK</sequence>
<keyword evidence="1" id="KW-0229">DNA integration</keyword>
<dbReference type="Gene3D" id="3.40.50.1390">
    <property type="entry name" value="Resolvase, N-terminal catalytic domain"/>
    <property type="match status" value="1"/>
</dbReference>
<dbReference type="PROSITE" id="PS51736">
    <property type="entry name" value="RECOMBINASES_3"/>
    <property type="match status" value="1"/>
</dbReference>
<protein>
    <submittedName>
        <fullName evidence="7">Transposon Tn3 resolvase</fullName>
    </submittedName>
</protein>
<evidence type="ECO:0000313" key="9">
    <source>
        <dbReference type="Proteomes" id="UP000315700"/>
    </source>
</evidence>
<keyword evidence="3" id="KW-0233">DNA recombination</keyword>
<evidence type="ECO:0000256" key="4">
    <source>
        <dbReference type="PIRSR" id="PIRSR606118-50"/>
    </source>
</evidence>
<evidence type="ECO:0000313" key="8">
    <source>
        <dbReference type="EMBL" id="QDT54476.1"/>
    </source>
</evidence>
<proteinExistence type="predicted"/>
<dbReference type="InterPro" id="IPR036162">
    <property type="entry name" value="Resolvase-like_N_sf"/>
</dbReference>
<dbReference type="RefSeq" id="WP_145026491.1">
    <property type="nucleotide sequence ID" value="NZ_CP036271.1"/>
</dbReference>
<dbReference type="Pfam" id="PF00239">
    <property type="entry name" value="Resolvase"/>
    <property type="match status" value="1"/>
</dbReference>
<gene>
    <name evidence="7" type="primary">tnpR_1</name>
    <name evidence="8" type="synonym">tnpR_2</name>
    <name evidence="7" type="ORF">Pan44_02540</name>
    <name evidence="8" type="ORF">Pan44_25090</name>
</gene>
<dbReference type="OrthoDB" id="266184at2"/>
<reference evidence="7 9" key="1">
    <citation type="submission" date="2019-02" db="EMBL/GenBank/DDBJ databases">
        <title>Deep-cultivation of Planctomycetes and their phenomic and genomic characterization uncovers novel biology.</title>
        <authorList>
            <person name="Wiegand S."/>
            <person name="Jogler M."/>
            <person name="Boedeker C."/>
            <person name="Pinto D."/>
            <person name="Vollmers J."/>
            <person name="Rivas-Marin E."/>
            <person name="Kohn T."/>
            <person name="Peeters S.H."/>
            <person name="Heuer A."/>
            <person name="Rast P."/>
            <person name="Oberbeckmann S."/>
            <person name="Bunk B."/>
            <person name="Jeske O."/>
            <person name="Meyerdierks A."/>
            <person name="Storesund J.E."/>
            <person name="Kallscheuer N."/>
            <person name="Luecker S."/>
            <person name="Lage O.M."/>
            <person name="Pohl T."/>
            <person name="Merkel B.J."/>
            <person name="Hornburger P."/>
            <person name="Mueller R.-W."/>
            <person name="Bruemmer F."/>
            <person name="Labrenz M."/>
            <person name="Spormann A.M."/>
            <person name="Op den Camp H."/>
            <person name="Overmann J."/>
            <person name="Amann R."/>
            <person name="Jetten M.S.M."/>
            <person name="Mascher T."/>
            <person name="Medema M.H."/>
            <person name="Devos D.P."/>
            <person name="Kaster A.-K."/>
            <person name="Ovreas L."/>
            <person name="Rohde M."/>
            <person name="Galperin M.Y."/>
            <person name="Jogler C."/>
        </authorList>
    </citation>
    <scope>NUCLEOTIDE SEQUENCE [LARGE SCALE GENOMIC DNA]</scope>
    <source>
        <strain evidence="7 9">Pan44</strain>
    </source>
</reference>
<dbReference type="AlphaFoldDB" id="A0A517S7Y6"/>
<dbReference type="CDD" id="cd03768">
    <property type="entry name" value="SR_ResInv"/>
    <property type="match status" value="1"/>
</dbReference>
<dbReference type="GO" id="GO:0000150">
    <property type="term" value="F:DNA strand exchange activity"/>
    <property type="evidence" value="ECO:0007669"/>
    <property type="project" value="InterPro"/>
</dbReference>
<dbReference type="Proteomes" id="UP000315700">
    <property type="component" value="Chromosome"/>
</dbReference>
<dbReference type="InterPro" id="IPR050639">
    <property type="entry name" value="SSR_resolvase"/>
</dbReference>
<accession>A0A517S7Y6</accession>
<feature type="active site" description="O-(5'-phospho-DNA)-serine intermediate" evidence="4 5">
    <location>
        <position position="11"/>
    </location>
</feature>
<dbReference type="SMART" id="SM00857">
    <property type="entry name" value="Resolvase"/>
    <property type="match status" value="1"/>
</dbReference>
<evidence type="ECO:0000256" key="5">
    <source>
        <dbReference type="PROSITE-ProRule" id="PRU10137"/>
    </source>
</evidence>
<dbReference type="PANTHER" id="PTHR30461:SF2">
    <property type="entry name" value="SERINE RECOMBINASE PINE-RELATED"/>
    <property type="match status" value="1"/>
</dbReference>
<dbReference type="KEGG" id="ccos:Pan44_25090"/>
<dbReference type="EMBL" id="CP036271">
    <property type="protein sequence ID" value="QDT52245.1"/>
    <property type="molecule type" value="Genomic_DNA"/>
</dbReference>
<dbReference type="InterPro" id="IPR006118">
    <property type="entry name" value="Recombinase_CS"/>
</dbReference>
<dbReference type="GO" id="GO:0015074">
    <property type="term" value="P:DNA integration"/>
    <property type="evidence" value="ECO:0007669"/>
    <property type="project" value="UniProtKB-KW"/>
</dbReference>
<name>A0A517S7Y6_9PLAN</name>
<feature type="domain" description="Resolvase/invertase-type recombinase catalytic" evidence="6">
    <location>
        <begin position="3"/>
        <end position="146"/>
    </location>
</feature>
<dbReference type="InterPro" id="IPR006119">
    <property type="entry name" value="Resolv_N"/>
</dbReference>
<evidence type="ECO:0000256" key="3">
    <source>
        <dbReference type="ARBA" id="ARBA00023172"/>
    </source>
</evidence>
<dbReference type="PROSITE" id="PS00397">
    <property type="entry name" value="RECOMBINASES_1"/>
    <property type="match status" value="1"/>
</dbReference>
<dbReference type="PANTHER" id="PTHR30461">
    <property type="entry name" value="DNA-INVERTASE FROM LAMBDOID PROPHAGE"/>
    <property type="match status" value="1"/>
</dbReference>
<dbReference type="SUPFAM" id="SSF53041">
    <property type="entry name" value="Resolvase-like"/>
    <property type="match status" value="1"/>
</dbReference>
<evidence type="ECO:0000256" key="2">
    <source>
        <dbReference type="ARBA" id="ARBA00023125"/>
    </source>
</evidence>
<dbReference type="GO" id="GO:0003677">
    <property type="term" value="F:DNA binding"/>
    <property type="evidence" value="ECO:0007669"/>
    <property type="project" value="UniProtKB-KW"/>
</dbReference>
<evidence type="ECO:0000256" key="1">
    <source>
        <dbReference type="ARBA" id="ARBA00022908"/>
    </source>
</evidence>
<dbReference type="InParanoid" id="A0A517S7Y6"/>
<keyword evidence="9" id="KW-1185">Reference proteome</keyword>